<protein>
    <recommendedName>
        <fullName evidence="2">Sulfotransferase family protein</fullName>
    </recommendedName>
</protein>
<dbReference type="AlphaFoldDB" id="A0A1J5PP12"/>
<evidence type="ECO:0008006" key="2">
    <source>
        <dbReference type="Google" id="ProtNLM"/>
    </source>
</evidence>
<organism evidence="1">
    <name type="scientific">mine drainage metagenome</name>
    <dbReference type="NCBI Taxonomy" id="410659"/>
    <lineage>
        <taxon>unclassified sequences</taxon>
        <taxon>metagenomes</taxon>
        <taxon>ecological metagenomes</taxon>
    </lineage>
</organism>
<comment type="caution">
    <text evidence="1">The sequence shown here is derived from an EMBL/GenBank/DDBJ whole genome shotgun (WGS) entry which is preliminary data.</text>
</comment>
<dbReference type="SUPFAM" id="SSF52540">
    <property type="entry name" value="P-loop containing nucleoside triphosphate hydrolases"/>
    <property type="match status" value="1"/>
</dbReference>
<proteinExistence type="predicted"/>
<dbReference type="EMBL" id="MLJW01006200">
    <property type="protein sequence ID" value="OIQ67027.1"/>
    <property type="molecule type" value="Genomic_DNA"/>
</dbReference>
<gene>
    <name evidence="1" type="ORF">GALL_513990</name>
</gene>
<dbReference type="Gene3D" id="3.40.50.300">
    <property type="entry name" value="P-loop containing nucleotide triphosphate hydrolases"/>
    <property type="match status" value="1"/>
</dbReference>
<name>A0A1J5PP12_9ZZZZ</name>
<evidence type="ECO:0000313" key="1">
    <source>
        <dbReference type="EMBL" id="OIQ67027.1"/>
    </source>
</evidence>
<sequence>MKRLYETDLFRSLTYADMPFVLMPNFWKKTHLSKNKSKLKERAHGDGIRVNYKSPEAFEEVFWKTFCHRDYIQSNYLTTHIVTAEIIEKFKIYVHLILLSASAATQKRYLSKNNNNILRLAALQEAFPKSTLLIPFREPVQHAHSLLHQHIHFSKLQKKDPFALDYMNSLGHFEFGLGHKPFVFDGTSAVEELSQFSTDTINYWLLIWRNYYKYLLQHIPQNGILIQYEDLCNDPAALFKKLNPIINTSITPAEDYFKLAPQRNSENIDTALLQECNQIFEALKEIKL</sequence>
<dbReference type="InterPro" id="IPR027417">
    <property type="entry name" value="P-loop_NTPase"/>
</dbReference>
<reference evidence="1" key="1">
    <citation type="submission" date="2016-10" db="EMBL/GenBank/DDBJ databases">
        <title>Sequence of Gallionella enrichment culture.</title>
        <authorList>
            <person name="Poehlein A."/>
            <person name="Muehling M."/>
            <person name="Daniel R."/>
        </authorList>
    </citation>
    <scope>NUCLEOTIDE SEQUENCE</scope>
</reference>
<accession>A0A1J5PP12</accession>